<feature type="domain" description="Ig-like" evidence="8">
    <location>
        <begin position="12"/>
        <end position="161"/>
    </location>
</feature>
<keyword evidence="3" id="KW-1015">Disulfide bond</keyword>
<evidence type="ECO:0000256" key="4">
    <source>
        <dbReference type="ARBA" id="ARBA00023180"/>
    </source>
</evidence>
<comment type="subcellular location">
    <subcellularLocation>
        <location evidence="1">Membrane</location>
        <topology evidence="1">Single-pass type I membrane protein</topology>
    </subcellularLocation>
</comment>
<feature type="domain" description="Ig-like" evidence="8">
    <location>
        <begin position="603"/>
        <end position="766"/>
    </location>
</feature>
<feature type="region of interest" description="Disordered" evidence="6">
    <location>
        <begin position="1064"/>
        <end position="1090"/>
    </location>
</feature>
<feature type="domain" description="Ig-like" evidence="8">
    <location>
        <begin position="1199"/>
        <end position="1323"/>
    </location>
</feature>
<feature type="region of interest" description="Disordered" evidence="6">
    <location>
        <begin position="1836"/>
        <end position="1933"/>
    </location>
</feature>
<feature type="domain" description="Ig-like" evidence="8">
    <location>
        <begin position="499"/>
        <end position="597"/>
    </location>
</feature>
<feature type="compositionally biased region" description="Low complexity" evidence="6">
    <location>
        <begin position="1680"/>
        <end position="1695"/>
    </location>
</feature>
<feature type="domain" description="Ig-like" evidence="8">
    <location>
        <begin position="1016"/>
        <end position="1172"/>
    </location>
</feature>
<dbReference type="SMART" id="SM00409">
    <property type="entry name" value="IG"/>
    <property type="match status" value="7"/>
</dbReference>
<feature type="non-terminal residue" evidence="9">
    <location>
        <position position="1933"/>
    </location>
</feature>
<protein>
    <recommendedName>
        <fullName evidence="8">Ig-like domain-containing protein</fullName>
    </recommendedName>
</protein>
<organism evidence="9 10">
    <name type="scientific">Blomia tropicalis</name>
    <name type="common">Mite</name>
    <dbReference type="NCBI Taxonomy" id="40697"/>
    <lineage>
        <taxon>Eukaryota</taxon>
        <taxon>Metazoa</taxon>
        <taxon>Ecdysozoa</taxon>
        <taxon>Arthropoda</taxon>
        <taxon>Chelicerata</taxon>
        <taxon>Arachnida</taxon>
        <taxon>Acari</taxon>
        <taxon>Acariformes</taxon>
        <taxon>Sarcoptiformes</taxon>
        <taxon>Astigmata</taxon>
        <taxon>Glycyphagoidea</taxon>
        <taxon>Echimyopodidae</taxon>
        <taxon>Blomia</taxon>
    </lineage>
</organism>
<evidence type="ECO:0000256" key="1">
    <source>
        <dbReference type="ARBA" id="ARBA00004479"/>
    </source>
</evidence>
<dbReference type="Proteomes" id="UP001142055">
    <property type="component" value="Chromosome 3"/>
</dbReference>
<dbReference type="EMBL" id="JAPWDV010000003">
    <property type="protein sequence ID" value="KAJ6218149.1"/>
    <property type="molecule type" value="Genomic_DNA"/>
</dbReference>
<dbReference type="GO" id="GO:0098609">
    <property type="term" value="P:cell-cell adhesion"/>
    <property type="evidence" value="ECO:0007669"/>
    <property type="project" value="TreeGrafter"/>
</dbReference>
<keyword evidence="2 7" id="KW-0472">Membrane</keyword>
<keyword evidence="10" id="KW-1185">Reference proteome</keyword>
<dbReference type="PROSITE" id="PS50835">
    <property type="entry name" value="IG_LIKE"/>
    <property type="match status" value="9"/>
</dbReference>
<feature type="region of interest" description="Disordered" evidence="6">
    <location>
        <begin position="259"/>
        <end position="296"/>
    </location>
</feature>
<accession>A0A9Q0M3F4</accession>
<feature type="domain" description="Ig-like" evidence="8">
    <location>
        <begin position="884"/>
        <end position="1009"/>
    </location>
</feature>
<dbReference type="InterPro" id="IPR051275">
    <property type="entry name" value="Cell_adhesion_signaling"/>
</dbReference>
<evidence type="ECO:0000313" key="10">
    <source>
        <dbReference type="Proteomes" id="UP001142055"/>
    </source>
</evidence>
<dbReference type="OMA" id="STIVFEC"/>
<feature type="region of interest" description="Disordered" evidence="6">
    <location>
        <begin position="1"/>
        <end position="25"/>
    </location>
</feature>
<feature type="compositionally biased region" description="Low complexity" evidence="6">
    <location>
        <begin position="1"/>
        <end position="21"/>
    </location>
</feature>
<feature type="compositionally biased region" description="Basic and acidic residues" evidence="6">
    <location>
        <begin position="1917"/>
        <end position="1933"/>
    </location>
</feature>
<feature type="region of interest" description="Disordered" evidence="6">
    <location>
        <begin position="1651"/>
        <end position="1760"/>
    </location>
</feature>
<feature type="compositionally biased region" description="Polar residues" evidence="6">
    <location>
        <begin position="1704"/>
        <end position="1714"/>
    </location>
</feature>
<feature type="compositionally biased region" description="Low complexity" evidence="6">
    <location>
        <begin position="1548"/>
        <end position="1562"/>
    </location>
</feature>
<evidence type="ECO:0000313" key="9">
    <source>
        <dbReference type="EMBL" id="KAJ6218149.1"/>
    </source>
</evidence>
<feature type="compositionally biased region" description="Low complexity" evidence="6">
    <location>
        <begin position="267"/>
        <end position="277"/>
    </location>
</feature>
<dbReference type="Gene3D" id="2.60.40.10">
    <property type="entry name" value="Immunoglobulins"/>
    <property type="match status" value="8"/>
</dbReference>
<dbReference type="GO" id="GO:0005911">
    <property type="term" value="C:cell-cell junction"/>
    <property type="evidence" value="ECO:0007669"/>
    <property type="project" value="TreeGrafter"/>
</dbReference>
<comment type="caution">
    <text evidence="9">The sequence shown here is derived from an EMBL/GenBank/DDBJ whole genome shotgun (WGS) entry which is preliminary data.</text>
</comment>
<feature type="compositionally biased region" description="Polar residues" evidence="6">
    <location>
        <begin position="1531"/>
        <end position="1547"/>
    </location>
</feature>
<feature type="compositionally biased region" description="Low complexity" evidence="6">
    <location>
        <begin position="1840"/>
        <end position="1852"/>
    </location>
</feature>
<proteinExistence type="predicted"/>
<keyword evidence="7" id="KW-0812">Transmembrane</keyword>
<feature type="domain" description="Ig-like" evidence="8">
    <location>
        <begin position="364"/>
        <end position="486"/>
    </location>
</feature>
<evidence type="ECO:0000256" key="6">
    <source>
        <dbReference type="SAM" id="MobiDB-lite"/>
    </source>
</evidence>
<dbReference type="GO" id="GO:0050839">
    <property type="term" value="F:cell adhesion molecule binding"/>
    <property type="evidence" value="ECO:0007669"/>
    <property type="project" value="TreeGrafter"/>
</dbReference>
<feature type="transmembrane region" description="Helical" evidence="7">
    <location>
        <begin position="1357"/>
        <end position="1382"/>
    </location>
</feature>
<feature type="region of interest" description="Disordered" evidence="6">
    <location>
        <begin position="417"/>
        <end position="436"/>
    </location>
</feature>
<dbReference type="InterPro" id="IPR003598">
    <property type="entry name" value="Ig_sub2"/>
</dbReference>
<feature type="region of interest" description="Disordered" evidence="6">
    <location>
        <begin position="1792"/>
        <end position="1819"/>
    </location>
</feature>
<feature type="compositionally biased region" description="Polar residues" evidence="6">
    <location>
        <begin position="1907"/>
        <end position="1916"/>
    </location>
</feature>
<dbReference type="PANTHER" id="PTHR11640">
    <property type="entry name" value="NEPHRIN"/>
    <property type="match status" value="1"/>
</dbReference>
<dbReference type="InterPro" id="IPR013162">
    <property type="entry name" value="CD80_C2-set"/>
</dbReference>
<feature type="region of interest" description="Disordered" evidence="6">
    <location>
        <begin position="1531"/>
        <end position="1612"/>
    </location>
</feature>
<evidence type="ECO:0000256" key="2">
    <source>
        <dbReference type="ARBA" id="ARBA00023136"/>
    </source>
</evidence>
<feature type="compositionally biased region" description="Low complexity" evidence="6">
    <location>
        <begin position="1891"/>
        <end position="1906"/>
    </location>
</feature>
<dbReference type="SMART" id="SM00408">
    <property type="entry name" value="IGc2"/>
    <property type="match status" value="6"/>
</dbReference>
<reference evidence="9" key="1">
    <citation type="submission" date="2022-12" db="EMBL/GenBank/DDBJ databases">
        <title>Genome assemblies of Blomia tropicalis.</title>
        <authorList>
            <person name="Cui Y."/>
        </authorList>
    </citation>
    <scope>NUCLEOTIDE SEQUENCE</scope>
    <source>
        <tissue evidence="9">Adult mites</tissue>
    </source>
</reference>
<feature type="compositionally biased region" description="Basic and acidic residues" evidence="6">
    <location>
        <begin position="1595"/>
        <end position="1612"/>
    </location>
</feature>
<feature type="compositionally biased region" description="Polar residues" evidence="6">
    <location>
        <begin position="1864"/>
        <end position="1890"/>
    </location>
</feature>
<sequence>GDKRQSSAGQTPSSSSATSIQSDDDAQRWHTVSAYVGGEISMPCAIDVAGCGRIYFITWTKNGSTILAETGSTTSSPKGSISKNGDWQRVFIHSDTFEKVLGDLDQLGPPGRVRFGPKDKLNTTSFAYLTVQSVTSQDEGVYKCDVTYTTPHAHGKCPSLTYTRVQTLVKPSSPKIRVNGRLLNEYRTDNDSPFGNVGSSSSAKPLSDAELMHQRQIGSFEEGSTIVFECSTFGGRPMPELRWYNGSRPLRSKINVIESNRDGSFPSSSSSSSSRSSTDLPEHLVNEVNGNGINGDRNKEMLVATTRIIASRYDLGAKFECRVLWNHSSDYTEDAHWSMHHSRAKLHNTSLLHEWMLLDIKVRPLNIRVDSPRSPVVSGETVMLRCSVDGARPAANITWYNRSEVVQALPLPTPPSITSSSSLSSSGQSLLSPGQPARTRLTNELLSDGTYRSSSILVFSATRADHLADFFCKGSNEVLRNRNEVPLLQGVQLQVLYPPLVAIEPDGIIPVNETSSMQLWCTYDANPTNLTEIVWYKNRVPINFDQWSPDKLWTSKDERGTPILTVNDIDRNDSAEYSCRLRNTFGVSDSITSAKLEVACMYPPVVQLDIIQPMSQTVIESNPSSLIALRCTTIQGNPSQLTQVQWYHNGHHFMTTLSVRQLNQLNGVGVINGISNGPNFYRVGMGKHFTLIDESTNTNEQVGPIDGTLLAFNDSTLSQAPYVQYLDSPNLLTISNVSRIHAGNYSCLGFNGAANSSTSSLAKTIFVKYKPGRTVLSLSTGDDYILHGTQAVLECRIEDAGNPRTNLIHWTHNGIRIDRPFIDDSLADITKAREGGLESKIPLIARLRTKVADKSTAGEYGCVAVNELGEGEWSHHRIEVKSPPKLLQPLPATIGAQMNHSITLSCRIECEPMCSVQWFHNNITALSTDARGVFPSSIRNEYRAKLRNGNELRFWIETTEHQAIESQGQYSSTLSRLHILNTSALFDHDQLSCISTENNLGPPAKSSVVFRREFPPHSVQISVPQIDLLEGERYPEKPIQCSAFGNPPPNYYWTFSPVFFNPHVNGGGGQPSEHDGSQHRHPSGGNNKIDDQNVVAIGSLLTLNMSTMGHQHHRAHAQVADARVAHEQSVAFSIPGSTMGPSLFRASRIQSGNYTCVTSNRHGVQSATMSINVFYRPECELRRIHQAKVFRQHSPITFPNGSHSSAPHFDPQSESTHVLISCVATSNPAPMGFSWFRRNGSAMVEIHPSPENDHSLFVAIQDYDYEDDHSVAAAGGAYRPNGHVPYQADQQLHLHGQAHSRQSAVLSVPDYANLEEYACVVNNLIGKSEPCWYQEQPAQGQIQPEQSNWGFLGEDNLLVVAATAGLIVFIVVASGAVVVVVCMHRHRTPIFKGFGNVSNSGSGGGTPQRFKLDRHTVPVSAVHHLLDSSPDLDIEFITGMDSRSKTATLTAGYRMAQAKHGAINSTTGTMGKSYRTLPHHQNPYMSAGVGNGSVYGGSSSNGSATGSRPFLVSYASSNVYAEPEYHCNASNHSGEQLTGSTTVTSASVNPNVNNPLATVNNNQGSLPPLPPTSFNGITPYGADSDNNGEQQSHQKRNDPRTNESKFGQLRDESEIYENNYPTYEELDHNPSKQVTSPYYYQQKVSNIDSIPDSLSKKKIKSHKTRRTKSNSKFYKSHNGSPSSSSLASSAVSSGAEDGGGVDEQSYSRQESITSKPPDIVDFRSSYATSKYGSRPSYLQPHHPSESEDSESTTNSAAYNPERDFYFATNARMRRMLPSANKYGSLVRQSSASACLSSPGGGGYRTQFHQPPPTQPHQYQASPISTRIYFNFADSQSQSATNGTTGNQQQQQQSYNSLRYGPNHNAWTGTGKQLNGQTRRGSSPQPNSMLRTFNNVNNSNPTTNGRNVTSTSISTNADYEHDSTPPEYHRVFNE</sequence>
<evidence type="ECO:0000259" key="8">
    <source>
        <dbReference type="PROSITE" id="PS50835"/>
    </source>
</evidence>
<evidence type="ECO:0000256" key="5">
    <source>
        <dbReference type="ARBA" id="ARBA00023319"/>
    </source>
</evidence>
<gene>
    <name evidence="9" type="ORF">RDWZM_009306</name>
</gene>
<dbReference type="InterPro" id="IPR036179">
    <property type="entry name" value="Ig-like_dom_sf"/>
</dbReference>
<name>A0A9Q0M3F4_BLOTA</name>
<dbReference type="Pfam" id="PF13895">
    <property type="entry name" value="Ig_2"/>
    <property type="match status" value="1"/>
</dbReference>
<feature type="compositionally biased region" description="Polar residues" evidence="6">
    <location>
        <begin position="1670"/>
        <end position="1679"/>
    </location>
</feature>
<dbReference type="InterPro" id="IPR007110">
    <property type="entry name" value="Ig-like_dom"/>
</dbReference>
<feature type="compositionally biased region" description="Basic residues" evidence="6">
    <location>
        <begin position="1656"/>
        <end position="1669"/>
    </location>
</feature>
<dbReference type="PANTHER" id="PTHR11640:SF31">
    <property type="entry name" value="IRREGULAR CHIASM C-ROUGHEST PROTEIN-RELATED"/>
    <property type="match status" value="1"/>
</dbReference>
<evidence type="ECO:0000256" key="3">
    <source>
        <dbReference type="ARBA" id="ARBA00023157"/>
    </source>
</evidence>
<dbReference type="Pfam" id="PF08205">
    <property type="entry name" value="C2-set_2"/>
    <property type="match status" value="1"/>
</dbReference>
<keyword evidence="4" id="KW-0325">Glycoprotein</keyword>
<dbReference type="InterPro" id="IPR003599">
    <property type="entry name" value="Ig_sub"/>
</dbReference>
<dbReference type="InterPro" id="IPR013783">
    <property type="entry name" value="Ig-like_fold"/>
</dbReference>
<evidence type="ECO:0000256" key="7">
    <source>
        <dbReference type="SAM" id="Phobius"/>
    </source>
</evidence>
<feature type="domain" description="Ig-like" evidence="8">
    <location>
        <begin position="205"/>
        <end position="323"/>
    </location>
</feature>
<keyword evidence="7" id="KW-1133">Transmembrane helix</keyword>
<keyword evidence="5" id="KW-0393">Immunoglobulin domain</keyword>
<dbReference type="GO" id="GO:0005886">
    <property type="term" value="C:plasma membrane"/>
    <property type="evidence" value="ECO:0007669"/>
    <property type="project" value="TreeGrafter"/>
</dbReference>
<dbReference type="SUPFAM" id="SSF48726">
    <property type="entry name" value="Immunoglobulin"/>
    <property type="match status" value="7"/>
</dbReference>
<feature type="domain" description="Ig-like" evidence="8">
    <location>
        <begin position="771"/>
        <end position="879"/>
    </location>
</feature>